<dbReference type="RefSeq" id="WP_007005407.1">
    <property type="nucleotide sequence ID" value="NZ_GG770782.1"/>
</dbReference>
<accession>D5RN16</accession>
<dbReference type="Proteomes" id="UP000005324">
    <property type="component" value="Unassembled WGS sequence"/>
</dbReference>
<evidence type="ECO:0000256" key="1">
    <source>
        <dbReference type="SAM" id="MobiDB-lite"/>
    </source>
</evidence>
<reference evidence="2 3" key="1">
    <citation type="submission" date="2010-04" db="EMBL/GenBank/DDBJ databases">
        <authorList>
            <person name="Qin X."/>
            <person name="Bachman B."/>
            <person name="Battles P."/>
            <person name="Bell A."/>
            <person name="Bess C."/>
            <person name="Bickham C."/>
            <person name="Chaboub L."/>
            <person name="Chen D."/>
            <person name="Coyle M."/>
            <person name="Deiros D.R."/>
            <person name="Dinh H."/>
            <person name="Forbes L."/>
            <person name="Fowler G."/>
            <person name="Francisco L."/>
            <person name="Fu Q."/>
            <person name="Gubbala S."/>
            <person name="Hale W."/>
            <person name="Han Y."/>
            <person name="Hemphill L."/>
            <person name="Highlander S.K."/>
            <person name="Hirani K."/>
            <person name="Hogues M."/>
            <person name="Jackson L."/>
            <person name="Jakkamsetti A."/>
            <person name="Javaid M."/>
            <person name="Jiang H."/>
            <person name="Korchina V."/>
            <person name="Kovar C."/>
            <person name="Lara F."/>
            <person name="Lee S."/>
            <person name="Mata R."/>
            <person name="Mathew T."/>
            <person name="Moen C."/>
            <person name="Morales K."/>
            <person name="Munidasa M."/>
            <person name="Nazareth L."/>
            <person name="Ngo R."/>
            <person name="Nguyen L."/>
            <person name="Okwuonu G."/>
            <person name="Ongeri F."/>
            <person name="Patil S."/>
            <person name="Petrosino J."/>
            <person name="Pham C."/>
            <person name="Pham P."/>
            <person name="Pu L.-L."/>
            <person name="Puazo M."/>
            <person name="Raj R."/>
            <person name="Reid J."/>
            <person name="Rouhana J."/>
            <person name="Saada N."/>
            <person name="Shang Y."/>
            <person name="Simmons D."/>
            <person name="Thornton R."/>
            <person name="Warren J."/>
            <person name="Weissenberger G."/>
            <person name="Zhang J."/>
            <person name="Zhang L."/>
            <person name="Zhou C."/>
            <person name="Zhu D."/>
            <person name="Muzny D."/>
            <person name="Worley K."/>
            <person name="Gibbs R."/>
        </authorList>
    </citation>
    <scope>NUCLEOTIDE SEQUENCE [LARGE SCALE GENOMIC DNA]</scope>
    <source>
        <strain evidence="2 3">ATCC 49957</strain>
    </source>
</reference>
<proteinExistence type="predicted"/>
<evidence type="ECO:0000313" key="3">
    <source>
        <dbReference type="Proteomes" id="UP000005324"/>
    </source>
</evidence>
<name>D5RN16_9PROT</name>
<dbReference type="EMBL" id="ADVL01000426">
    <property type="protein sequence ID" value="EFH11283.1"/>
    <property type="molecule type" value="Genomic_DNA"/>
</dbReference>
<evidence type="ECO:0000313" key="2">
    <source>
        <dbReference type="EMBL" id="EFH11283.1"/>
    </source>
</evidence>
<dbReference type="HOGENOM" id="CLU_133276_0_0_5"/>
<protein>
    <submittedName>
        <fullName evidence="2">Uncharacterized protein</fullName>
    </submittedName>
</protein>
<dbReference type="AlphaFoldDB" id="D5RN16"/>
<gene>
    <name evidence="2" type="ORF">HMPREF0731_2477</name>
</gene>
<comment type="caution">
    <text evidence="2">The sequence shown here is derived from an EMBL/GenBank/DDBJ whole genome shotgun (WGS) entry which is preliminary data.</text>
</comment>
<organism evidence="2 3">
    <name type="scientific">Pseudoroseomonas cervicalis ATCC 49957</name>
    <dbReference type="NCBI Taxonomy" id="525371"/>
    <lineage>
        <taxon>Bacteria</taxon>
        <taxon>Pseudomonadati</taxon>
        <taxon>Pseudomonadota</taxon>
        <taxon>Alphaproteobacteria</taxon>
        <taxon>Acetobacterales</taxon>
        <taxon>Roseomonadaceae</taxon>
        <taxon>Roseomonas</taxon>
    </lineage>
</organism>
<sequence>MMLTLGSLLAEKEARRKARLAEREEQERQARERAAEERRLFDDYALTPEERGRIERRIRKAFEHGDREVMLLAFPSLYCTDGGRRINHALPGWEGTLTGAARQLHRLWQEELQPGGFGFAARIISYPGGMPGDVGLFVTWHETLE</sequence>
<dbReference type="OrthoDB" id="7871683at2"/>
<feature type="region of interest" description="Disordered" evidence="1">
    <location>
        <begin position="13"/>
        <end position="34"/>
    </location>
</feature>
<keyword evidence="3" id="KW-1185">Reference proteome</keyword>